<dbReference type="InParanoid" id="A0A1Y2LWR5"/>
<sequence length="189" mass="21149">MPWSRPCVESWWLTAGLDFQRNIPALNCLPPIAPGLHLTALPLLNTLPPPRLCLQHFSWASASLKIPLSAPPADIERKRQLRPSGLVTPHYGNPALESCLPTAEATVAPIALPQSFHHRRLPYLYSSLASNPPTRAPRHRFRRHVIAALISCDRLVVTCFLRERASSRSSLSPRTHPRNSINHLMHPQT</sequence>
<evidence type="ECO:0000313" key="2">
    <source>
        <dbReference type="EMBL" id="OSS48270.1"/>
    </source>
</evidence>
<feature type="region of interest" description="Disordered" evidence="1">
    <location>
        <begin position="167"/>
        <end position="189"/>
    </location>
</feature>
<dbReference type="Proteomes" id="UP000193240">
    <property type="component" value="Unassembled WGS sequence"/>
</dbReference>
<organism evidence="2 3">
    <name type="scientific">Epicoccum nigrum</name>
    <name type="common">Soil fungus</name>
    <name type="synonym">Epicoccum purpurascens</name>
    <dbReference type="NCBI Taxonomy" id="105696"/>
    <lineage>
        <taxon>Eukaryota</taxon>
        <taxon>Fungi</taxon>
        <taxon>Dikarya</taxon>
        <taxon>Ascomycota</taxon>
        <taxon>Pezizomycotina</taxon>
        <taxon>Dothideomycetes</taxon>
        <taxon>Pleosporomycetidae</taxon>
        <taxon>Pleosporales</taxon>
        <taxon>Pleosporineae</taxon>
        <taxon>Didymellaceae</taxon>
        <taxon>Epicoccum</taxon>
    </lineage>
</organism>
<protein>
    <submittedName>
        <fullName evidence="2">Uncharacterized protein</fullName>
    </submittedName>
</protein>
<name>A0A1Y2LWR5_EPING</name>
<keyword evidence="3" id="KW-1185">Reference proteome</keyword>
<feature type="compositionally biased region" description="Polar residues" evidence="1">
    <location>
        <begin position="179"/>
        <end position="189"/>
    </location>
</feature>
<reference evidence="2 3" key="1">
    <citation type="journal article" date="2017" name="Genome Announc.">
        <title>Genome sequence of the saprophytic ascomycete Epicoccum nigrum ICMP 19927 strain isolated from New Zealand.</title>
        <authorList>
            <person name="Fokin M."/>
            <person name="Fleetwood D."/>
            <person name="Weir B.S."/>
            <person name="Villas-Boas S.G."/>
        </authorList>
    </citation>
    <scope>NUCLEOTIDE SEQUENCE [LARGE SCALE GENOMIC DNA]</scope>
    <source>
        <strain evidence="2 3">ICMP 19927</strain>
    </source>
</reference>
<evidence type="ECO:0000256" key="1">
    <source>
        <dbReference type="SAM" id="MobiDB-lite"/>
    </source>
</evidence>
<dbReference type="EMBL" id="KZ107846">
    <property type="protein sequence ID" value="OSS48270.1"/>
    <property type="molecule type" value="Genomic_DNA"/>
</dbReference>
<gene>
    <name evidence="2" type="ORF">B5807_07592</name>
</gene>
<proteinExistence type="predicted"/>
<accession>A0A1Y2LWR5</accession>
<evidence type="ECO:0000313" key="3">
    <source>
        <dbReference type="Proteomes" id="UP000193240"/>
    </source>
</evidence>
<dbReference type="AlphaFoldDB" id="A0A1Y2LWR5"/>